<keyword evidence="1" id="KW-0805">Transcription regulation</keyword>
<evidence type="ECO:0000313" key="6">
    <source>
        <dbReference type="Proteomes" id="UP001596337"/>
    </source>
</evidence>
<dbReference type="SMART" id="SM00895">
    <property type="entry name" value="FCD"/>
    <property type="match status" value="1"/>
</dbReference>
<protein>
    <submittedName>
        <fullName evidence="5">FadR/GntR family transcriptional regulator</fullName>
    </submittedName>
</protein>
<dbReference type="PRINTS" id="PR00035">
    <property type="entry name" value="HTHGNTR"/>
</dbReference>
<keyword evidence="3" id="KW-0804">Transcription</keyword>
<dbReference type="SUPFAM" id="SSF48008">
    <property type="entry name" value="GntR ligand-binding domain-like"/>
    <property type="match status" value="1"/>
</dbReference>
<dbReference type="CDD" id="cd07377">
    <property type="entry name" value="WHTH_GntR"/>
    <property type="match status" value="1"/>
</dbReference>
<evidence type="ECO:0000256" key="2">
    <source>
        <dbReference type="ARBA" id="ARBA00023125"/>
    </source>
</evidence>
<dbReference type="RefSeq" id="WP_345397595.1">
    <property type="nucleotide sequence ID" value="NZ_BAABLA010000027.1"/>
</dbReference>
<dbReference type="InterPro" id="IPR011711">
    <property type="entry name" value="GntR_C"/>
</dbReference>
<dbReference type="PANTHER" id="PTHR43537">
    <property type="entry name" value="TRANSCRIPTIONAL REGULATOR, GNTR FAMILY"/>
    <property type="match status" value="1"/>
</dbReference>
<dbReference type="Gene3D" id="1.10.10.10">
    <property type="entry name" value="Winged helix-like DNA-binding domain superfamily/Winged helix DNA-binding domain"/>
    <property type="match status" value="1"/>
</dbReference>
<dbReference type="Proteomes" id="UP001596337">
    <property type="component" value="Unassembled WGS sequence"/>
</dbReference>
<proteinExistence type="predicted"/>
<dbReference type="InterPro" id="IPR036388">
    <property type="entry name" value="WH-like_DNA-bd_sf"/>
</dbReference>
<gene>
    <name evidence="5" type="ORF">ACFQGD_21355</name>
</gene>
<feature type="domain" description="HTH gntR-type" evidence="4">
    <location>
        <begin position="9"/>
        <end position="77"/>
    </location>
</feature>
<keyword evidence="2" id="KW-0238">DNA-binding</keyword>
<dbReference type="Gene3D" id="1.20.120.530">
    <property type="entry name" value="GntR ligand-binding domain-like"/>
    <property type="match status" value="1"/>
</dbReference>
<evidence type="ECO:0000256" key="1">
    <source>
        <dbReference type="ARBA" id="ARBA00023015"/>
    </source>
</evidence>
<evidence type="ECO:0000259" key="4">
    <source>
        <dbReference type="PROSITE" id="PS50949"/>
    </source>
</evidence>
<dbReference type="EMBL" id="JBHSXX010000001">
    <property type="protein sequence ID" value="MFC6869692.1"/>
    <property type="molecule type" value="Genomic_DNA"/>
</dbReference>
<dbReference type="InterPro" id="IPR000524">
    <property type="entry name" value="Tscrpt_reg_HTH_GntR"/>
</dbReference>
<name>A0ABW2C4Q6_9PSEU</name>
<dbReference type="SUPFAM" id="SSF46785">
    <property type="entry name" value="Winged helix' DNA-binding domain"/>
    <property type="match status" value="1"/>
</dbReference>
<dbReference type="InterPro" id="IPR008920">
    <property type="entry name" value="TF_FadR/GntR_C"/>
</dbReference>
<dbReference type="SMART" id="SM00345">
    <property type="entry name" value="HTH_GNTR"/>
    <property type="match status" value="1"/>
</dbReference>
<sequence length="240" mass="25800">MALRRVDRRSVTDEVFDQLLADMIDGELAAGEPLPSERRLAEVLGVSRPAVREAIQRMTHAGLVQVKQGGGTVVKDYRQHAGLDLLPRLLSPSGRPDPKVVRSILEARLHVGPKVAMLAAERGGARLKQPLAEAIEALNAATGDPVAQQQHALTFWDHVVDGADSIAFRLMFNGLRAAYEPAIGALTTTMAAEVTRVENYRSLADAIVAGDADTARTATLDLLSPATTAIMTVLDRLEEL</sequence>
<dbReference type="Pfam" id="PF07729">
    <property type="entry name" value="FCD"/>
    <property type="match status" value="1"/>
</dbReference>
<dbReference type="PROSITE" id="PS50949">
    <property type="entry name" value="HTH_GNTR"/>
    <property type="match status" value="1"/>
</dbReference>
<comment type="caution">
    <text evidence="5">The sequence shown here is derived from an EMBL/GenBank/DDBJ whole genome shotgun (WGS) entry which is preliminary data.</text>
</comment>
<reference evidence="6" key="1">
    <citation type="journal article" date="2019" name="Int. J. Syst. Evol. Microbiol.">
        <title>The Global Catalogue of Microorganisms (GCM) 10K type strain sequencing project: providing services to taxonomists for standard genome sequencing and annotation.</title>
        <authorList>
            <consortium name="The Broad Institute Genomics Platform"/>
            <consortium name="The Broad Institute Genome Sequencing Center for Infectious Disease"/>
            <person name="Wu L."/>
            <person name="Ma J."/>
        </authorList>
    </citation>
    <scope>NUCLEOTIDE SEQUENCE [LARGE SCALE GENOMIC DNA]</scope>
    <source>
        <strain evidence="6">KCTC 32255</strain>
    </source>
</reference>
<dbReference type="Pfam" id="PF00392">
    <property type="entry name" value="GntR"/>
    <property type="match status" value="1"/>
</dbReference>
<dbReference type="PANTHER" id="PTHR43537:SF24">
    <property type="entry name" value="GLUCONATE OPERON TRANSCRIPTIONAL REPRESSOR"/>
    <property type="match status" value="1"/>
</dbReference>
<dbReference type="InterPro" id="IPR036390">
    <property type="entry name" value="WH_DNA-bd_sf"/>
</dbReference>
<organism evidence="5 6">
    <name type="scientific">Haloechinothrix salitolerans</name>
    <dbReference type="NCBI Taxonomy" id="926830"/>
    <lineage>
        <taxon>Bacteria</taxon>
        <taxon>Bacillati</taxon>
        <taxon>Actinomycetota</taxon>
        <taxon>Actinomycetes</taxon>
        <taxon>Pseudonocardiales</taxon>
        <taxon>Pseudonocardiaceae</taxon>
        <taxon>Haloechinothrix</taxon>
    </lineage>
</organism>
<evidence type="ECO:0000313" key="5">
    <source>
        <dbReference type="EMBL" id="MFC6869692.1"/>
    </source>
</evidence>
<keyword evidence="6" id="KW-1185">Reference proteome</keyword>
<evidence type="ECO:0000256" key="3">
    <source>
        <dbReference type="ARBA" id="ARBA00023163"/>
    </source>
</evidence>
<accession>A0ABW2C4Q6</accession>